<feature type="binding site" evidence="6">
    <location>
        <begin position="70"/>
        <end position="73"/>
    </location>
    <ligand>
        <name>NADP(+)</name>
        <dbReference type="ChEBI" id="CHEBI:58349"/>
    </ligand>
</feature>
<keyword evidence="4" id="KW-0028">Amino-acid biosynthesis</keyword>
<dbReference type="SUPFAM" id="SSF48179">
    <property type="entry name" value="6-phosphogluconate dehydrogenase C-terminal domain-like"/>
    <property type="match status" value="1"/>
</dbReference>
<dbReference type="PANTHER" id="PTHR11645">
    <property type="entry name" value="PYRROLINE-5-CARBOXYLATE REDUCTASE"/>
    <property type="match status" value="1"/>
</dbReference>
<dbReference type="AlphaFoldDB" id="A0A953N7Z0"/>
<comment type="pathway">
    <text evidence="4">Amino-acid biosynthesis; L-proline biosynthesis; L-proline from L-glutamate 5-semialdehyde: step 1/1.</text>
</comment>
<comment type="similarity">
    <text evidence="1 4">Belongs to the pyrroline-5-carboxylate reductase family.</text>
</comment>
<dbReference type="NCBIfam" id="TIGR00112">
    <property type="entry name" value="proC"/>
    <property type="match status" value="1"/>
</dbReference>
<keyword evidence="2 4" id="KW-0521">NADP</keyword>
<feature type="domain" description="Pyrroline-5-carboxylate reductase catalytic N-terminal" evidence="7">
    <location>
        <begin position="7"/>
        <end position="99"/>
    </location>
</feature>
<dbReference type="EC" id="1.5.1.2" evidence="4 5"/>
<keyword evidence="4" id="KW-0963">Cytoplasm</keyword>
<gene>
    <name evidence="4 9" type="primary">proC</name>
    <name evidence="9" type="ORF">KZZ10_01135</name>
</gene>
<accession>A0A953N7Z0</accession>
<comment type="function">
    <text evidence="4">Catalyzes the reduction of 1-pyrroline-5-carboxylate (PCA) to L-proline.</text>
</comment>
<evidence type="ECO:0000313" key="9">
    <source>
        <dbReference type="EMBL" id="MBZ1349238.1"/>
    </source>
</evidence>
<evidence type="ECO:0000256" key="3">
    <source>
        <dbReference type="ARBA" id="ARBA00023002"/>
    </source>
</evidence>
<dbReference type="Proteomes" id="UP000739565">
    <property type="component" value="Unassembled WGS sequence"/>
</dbReference>
<name>A0A953N7Z0_9BURK</name>
<dbReference type="InterPro" id="IPR008927">
    <property type="entry name" value="6-PGluconate_DH-like_C_sf"/>
</dbReference>
<evidence type="ECO:0000256" key="2">
    <source>
        <dbReference type="ARBA" id="ARBA00022857"/>
    </source>
</evidence>
<dbReference type="InterPro" id="IPR029036">
    <property type="entry name" value="P5CR_dimer"/>
</dbReference>
<dbReference type="InterPro" id="IPR036291">
    <property type="entry name" value="NAD(P)-bd_dom_sf"/>
</dbReference>
<dbReference type="Gene3D" id="3.40.50.720">
    <property type="entry name" value="NAD(P)-binding Rossmann-like Domain"/>
    <property type="match status" value="1"/>
</dbReference>
<evidence type="ECO:0000259" key="7">
    <source>
        <dbReference type="Pfam" id="PF03807"/>
    </source>
</evidence>
<dbReference type="PANTHER" id="PTHR11645:SF0">
    <property type="entry name" value="PYRROLINE-5-CARBOXYLATE REDUCTASE 3"/>
    <property type="match status" value="1"/>
</dbReference>
<dbReference type="Pfam" id="PF14748">
    <property type="entry name" value="P5CR_dimer"/>
    <property type="match status" value="1"/>
</dbReference>
<dbReference type="InterPro" id="IPR000304">
    <property type="entry name" value="Pyrroline-COOH_reductase"/>
</dbReference>
<dbReference type="Gene3D" id="1.10.3730.10">
    <property type="entry name" value="ProC C-terminal domain-like"/>
    <property type="match status" value="1"/>
</dbReference>
<dbReference type="EMBL" id="JAHXRI010000001">
    <property type="protein sequence ID" value="MBZ1349238.1"/>
    <property type="molecule type" value="Genomic_DNA"/>
</dbReference>
<dbReference type="HAMAP" id="MF_01925">
    <property type="entry name" value="P5C_reductase"/>
    <property type="match status" value="1"/>
</dbReference>
<dbReference type="InterPro" id="IPR028939">
    <property type="entry name" value="P5C_Rdtase_cat_N"/>
</dbReference>
<dbReference type="GO" id="GO:0004735">
    <property type="term" value="F:pyrroline-5-carboxylate reductase activity"/>
    <property type="evidence" value="ECO:0007669"/>
    <property type="project" value="UniProtKB-UniRule"/>
</dbReference>
<dbReference type="GO" id="GO:0005737">
    <property type="term" value="C:cytoplasm"/>
    <property type="evidence" value="ECO:0007669"/>
    <property type="project" value="UniProtKB-SubCell"/>
</dbReference>
<feature type="domain" description="Pyrroline-5-carboxylate reductase dimerisation" evidence="8">
    <location>
        <begin position="168"/>
        <end position="271"/>
    </location>
</feature>
<protein>
    <recommendedName>
        <fullName evidence="4 5">Pyrroline-5-carboxylate reductase</fullName>
        <shortName evidence="4">P5C reductase</shortName>
        <shortName evidence="4">P5CR</shortName>
        <ecNumber evidence="4 5">1.5.1.2</ecNumber>
    </recommendedName>
    <alternativeName>
        <fullName evidence="4">PCA reductase</fullName>
    </alternativeName>
</protein>
<evidence type="ECO:0000256" key="4">
    <source>
        <dbReference type="HAMAP-Rule" id="MF_01925"/>
    </source>
</evidence>
<dbReference type="PIRSF" id="PIRSF000193">
    <property type="entry name" value="Pyrrol-5-carb_rd"/>
    <property type="match status" value="1"/>
</dbReference>
<evidence type="ECO:0000313" key="10">
    <source>
        <dbReference type="Proteomes" id="UP000739565"/>
    </source>
</evidence>
<keyword evidence="10" id="KW-1185">Reference proteome</keyword>
<dbReference type="SUPFAM" id="SSF51735">
    <property type="entry name" value="NAD(P)-binding Rossmann-fold domains"/>
    <property type="match status" value="1"/>
</dbReference>
<sequence>MATFPSVAFIGGGNMANALVSGMLAQGCPAEKVHVIEVAEVLREQWRARSVSVSAAPDTLLSQRQVWIFAVKPQQMRDVVLQCRAWLQPNTLVISIAAGISIDSLGKWLGEDAKPFGNVVRCMPNTPALVGAGVTGMSAPATTSAADRERATALLSTVGEVVWVDNDKAIDAVTALSGSGPAYVFLFLESLIKGGLALGLSEQQARDLALSTLAGATKLAQQSAEAPSVLRERVTSKGGTTAAALDVFAQQAFGQTVVQAMAAADRRAAELSIEFGK</sequence>
<keyword evidence="3 4" id="KW-0560">Oxidoreductase</keyword>
<comment type="subcellular location">
    <subcellularLocation>
        <location evidence="4">Cytoplasm</location>
    </subcellularLocation>
</comment>
<dbReference type="RefSeq" id="WP_259659650.1">
    <property type="nucleotide sequence ID" value="NZ_JAHXRI010000001.1"/>
</dbReference>
<organism evidence="9 10">
    <name type="scientific">Zwartia hollandica</name>
    <dbReference type="NCBI Taxonomy" id="324606"/>
    <lineage>
        <taxon>Bacteria</taxon>
        <taxon>Pseudomonadati</taxon>
        <taxon>Pseudomonadota</taxon>
        <taxon>Betaproteobacteria</taxon>
        <taxon>Burkholderiales</taxon>
        <taxon>Alcaligenaceae</taxon>
        <taxon>Zwartia</taxon>
    </lineage>
</organism>
<evidence type="ECO:0000259" key="8">
    <source>
        <dbReference type="Pfam" id="PF14748"/>
    </source>
</evidence>
<dbReference type="FunFam" id="1.10.3730.10:FF:000001">
    <property type="entry name" value="Pyrroline-5-carboxylate reductase"/>
    <property type="match status" value="1"/>
</dbReference>
<evidence type="ECO:0000256" key="6">
    <source>
        <dbReference type="PIRSR" id="PIRSR000193-1"/>
    </source>
</evidence>
<comment type="caution">
    <text evidence="9">The sequence shown here is derived from an EMBL/GenBank/DDBJ whole genome shotgun (WGS) entry which is preliminary data.</text>
</comment>
<evidence type="ECO:0000256" key="5">
    <source>
        <dbReference type="NCBIfam" id="TIGR00112"/>
    </source>
</evidence>
<dbReference type="GO" id="GO:0055129">
    <property type="term" value="P:L-proline biosynthetic process"/>
    <property type="evidence" value="ECO:0007669"/>
    <property type="project" value="UniProtKB-UniRule"/>
</dbReference>
<evidence type="ECO:0000256" key="1">
    <source>
        <dbReference type="ARBA" id="ARBA00005525"/>
    </source>
</evidence>
<proteinExistence type="inferred from homology"/>
<reference evidence="9" key="1">
    <citation type="submission" date="2021-07" db="EMBL/GenBank/DDBJ databases">
        <title>New genus and species of the family Alcaligenaceae.</title>
        <authorList>
            <person name="Hahn M.W."/>
        </authorList>
    </citation>
    <scope>NUCLEOTIDE SEQUENCE</scope>
    <source>
        <strain evidence="9">LF4-65</strain>
    </source>
</reference>
<comment type="catalytic activity">
    <reaction evidence="4">
        <text>L-proline + NAD(+) = (S)-1-pyrroline-5-carboxylate + NADH + 2 H(+)</text>
        <dbReference type="Rhea" id="RHEA:14105"/>
        <dbReference type="ChEBI" id="CHEBI:15378"/>
        <dbReference type="ChEBI" id="CHEBI:17388"/>
        <dbReference type="ChEBI" id="CHEBI:57540"/>
        <dbReference type="ChEBI" id="CHEBI:57945"/>
        <dbReference type="ChEBI" id="CHEBI:60039"/>
        <dbReference type="EC" id="1.5.1.2"/>
    </reaction>
</comment>
<comment type="catalytic activity">
    <reaction evidence="4">
        <text>L-proline + NADP(+) = (S)-1-pyrroline-5-carboxylate + NADPH + 2 H(+)</text>
        <dbReference type="Rhea" id="RHEA:14109"/>
        <dbReference type="ChEBI" id="CHEBI:15378"/>
        <dbReference type="ChEBI" id="CHEBI:17388"/>
        <dbReference type="ChEBI" id="CHEBI:57783"/>
        <dbReference type="ChEBI" id="CHEBI:58349"/>
        <dbReference type="ChEBI" id="CHEBI:60039"/>
        <dbReference type="EC" id="1.5.1.2"/>
    </reaction>
</comment>
<keyword evidence="4" id="KW-0641">Proline biosynthesis</keyword>
<dbReference type="Pfam" id="PF03807">
    <property type="entry name" value="F420_oxidored"/>
    <property type="match status" value="1"/>
</dbReference>
<feature type="binding site" evidence="6">
    <location>
        <begin position="10"/>
        <end position="15"/>
    </location>
    <ligand>
        <name>NADP(+)</name>
        <dbReference type="ChEBI" id="CHEBI:58349"/>
    </ligand>
</feature>